<evidence type="ECO:0000313" key="3">
    <source>
        <dbReference type="Proteomes" id="UP000283077"/>
    </source>
</evidence>
<reference evidence="2 3" key="1">
    <citation type="submission" date="2019-01" db="EMBL/GenBank/DDBJ databases">
        <authorList>
            <person name="Chen W.-M."/>
        </authorList>
    </citation>
    <scope>NUCLEOTIDE SEQUENCE [LARGE SCALE GENOMIC DNA]</scope>
    <source>
        <strain evidence="2 3">KYPC3</strain>
    </source>
</reference>
<dbReference type="Pfam" id="PF00535">
    <property type="entry name" value="Glycos_transf_2"/>
    <property type="match status" value="1"/>
</dbReference>
<proteinExistence type="predicted"/>
<dbReference type="InterPro" id="IPR001173">
    <property type="entry name" value="Glyco_trans_2-like"/>
</dbReference>
<gene>
    <name evidence="2" type="ORF">EOE67_03535</name>
</gene>
<comment type="caution">
    <text evidence="2">The sequence shown here is derived from an EMBL/GenBank/DDBJ whole genome shotgun (WGS) entry which is preliminary data.</text>
</comment>
<dbReference type="GO" id="GO:0016758">
    <property type="term" value="F:hexosyltransferase activity"/>
    <property type="evidence" value="ECO:0007669"/>
    <property type="project" value="UniProtKB-ARBA"/>
</dbReference>
<organism evidence="2 3">
    <name type="scientific">Rheinheimera riviphila</name>
    <dbReference type="NCBI Taxonomy" id="1834037"/>
    <lineage>
        <taxon>Bacteria</taxon>
        <taxon>Pseudomonadati</taxon>
        <taxon>Pseudomonadota</taxon>
        <taxon>Gammaproteobacteria</taxon>
        <taxon>Chromatiales</taxon>
        <taxon>Chromatiaceae</taxon>
        <taxon>Rheinheimera</taxon>
    </lineage>
</organism>
<feature type="domain" description="Glycosyltransferase 2-like" evidence="1">
    <location>
        <begin position="9"/>
        <end position="121"/>
    </location>
</feature>
<dbReference type="RefSeq" id="WP_127697666.1">
    <property type="nucleotide sequence ID" value="NZ_SACS01000002.1"/>
</dbReference>
<name>A0A437R3F1_9GAMM</name>
<keyword evidence="2" id="KW-0808">Transferase</keyword>
<sequence length="283" mass="32318">MQETADLVSIYIPTCNRFDLLQRAVASCLAQTYSNIEVIISDDGSTPDVQEKIQRLAAVDHRIKLVLTTQSFGACAARNKAIALATGKFVTGLDDDDEFKPNRVELFVKAWYVNPGMAFISANSCIYIDDSLKITSRKKNRLITLQDLLHTNVIGNQLFTLLSSMRAIGGFDDDLQARQDYDAWIRLVEQFGPGCRISEVTYIIHQDHSYQRISNSSRRVQGYDYVFKKHEHKMNSEQKASHKFYRCLYTENPSLWTLLPKTPLRLWPVAIKVISLRMLGYKV</sequence>
<dbReference type="InterPro" id="IPR029044">
    <property type="entry name" value="Nucleotide-diphossugar_trans"/>
</dbReference>
<keyword evidence="3" id="KW-1185">Reference proteome</keyword>
<dbReference type="Gene3D" id="3.90.550.10">
    <property type="entry name" value="Spore Coat Polysaccharide Biosynthesis Protein SpsA, Chain A"/>
    <property type="match status" value="1"/>
</dbReference>
<dbReference type="EMBL" id="SACS01000002">
    <property type="protein sequence ID" value="RVU41284.1"/>
    <property type="molecule type" value="Genomic_DNA"/>
</dbReference>
<evidence type="ECO:0000313" key="2">
    <source>
        <dbReference type="EMBL" id="RVU41284.1"/>
    </source>
</evidence>
<evidence type="ECO:0000259" key="1">
    <source>
        <dbReference type="Pfam" id="PF00535"/>
    </source>
</evidence>
<dbReference type="PANTHER" id="PTHR22916">
    <property type="entry name" value="GLYCOSYLTRANSFERASE"/>
    <property type="match status" value="1"/>
</dbReference>
<dbReference type="OrthoDB" id="9802649at2"/>
<accession>A0A437R3F1</accession>
<protein>
    <submittedName>
        <fullName evidence="2">Glycosyltransferase</fullName>
    </submittedName>
</protein>
<dbReference type="Proteomes" id="UP000283077">
    <property type="component" value="Unassembled WGS sequence"/>
</dbReference>
<dbReference type="AlphaFoldDB" id="A0A437R3F1"/>
<dbReference type="SUPFAM" id="SSF53448">
    <property type="entry name" value="Nucleotide-diphospho-sugar transferases"/>
    <property type="match status" value="1"/>
</dbReference>
<dbReference type="CDD" id="cd00761">
    <property type="entry name" value="Glyco_tranf_GTA_type"/>
    <property type="match status" value="1"/>
</dbReference>
<dbReference type="PANTHER" id="PTHR22916:SF3">
    <property type="entry name" value="UDP-GLCNAC:BETAGAL BETA-1,3-N-ACETYLGLUCOSAMINYLTRANSFERASE-LIKE PROTEIN 1"/>
    <property type="match status" value="1"/>
</dbReference>